<evidence type="ECO:0000313" key="2">
    <source>
        <dbReference type="EMBL" id="MCO6047327.1"/>
    </source>
</evidence>
<feature type="region of interest" description="Disordered" evidence="1">
    <location>
        <begin position="234"/>
        <end position="258"/>
    </location>
</feature>
<proteinExistence type="predicted"/>
<feature type="compositionally biased region" description="Basic and acidic residues" evidence="1">
    <location>
        <begin position="285"/>
        <end position="295"/>
    </location>
</feature>
<feature type="region of interest" description="Disordered" evidence="1">
    <location>
        <begin position="271"/>
        <end position="345"/>
    </location>
</feature>
<keyword evidence="3" id="KW-1185">Reference proteome</keyword>
<comment type="caution">
    <text evidence="2">The sequence shown here is derived from an EMBL/GenBank/DDBJ whole genome shotgun (WGS) entry which is preliminary data.</text>
</comment>
<evidence type="ECO:0000313" key="3">
    <source>
        <dbReference type="Proteomes" id="UP001155241"/>
    </source>
</evidence>
<dbReference type="EMBL" id="JAMXLR010000091">
    <property type="protein sequence ID" value="MCO6047327.1"/>
    <property type="molecule type" value="Genomic_DNA"/>
</dbReference>
<gene>
    <name evidence="2" type="ORF">NG895_25785</name>
</gene>
<dbReference type="RefSeq" id="WP_252855439.1">
    <property type="nucleotide sequence ID" value="NZ_JAMXLR010000091.1"/>
</dbReference>
<dbReference type="AlphaFoldDB" id="A0A9X2FDY2"/>
<protein>
    <submittedName>
        <fullName evidence="2">Uncharacterized protein</fullName>
    </submittedName>
</protein>
<sequence>MSSSTPRTIDYLQRQLARNPVHESVDIVRARASEFDLETKQASSSEAAPSQENRQQVRKRLEQIRQHCFSAPVDQLLERLGQLPVGDFPELAALAGRLTVILKNRDKLAALTSHRRFDADFFSVLRKVLLTPAREVALLREQVMVSFRRPENRSRGQAMIRLLKANVPEVYALEADWLDSLLRLSLRGQVASTSLRPRTVQTASERGSGGSLWPLWSVLILLALVARIGMLHQEQSRDRRPSAPMQVPKVSSNPAKPESDALADWFEQVQEQMQQGRNRPPVVDSRPESSEDRMHSSIQDWGVDESALRRLDKLMEPMETTDPWSEDSDFYSPLDPSHSFEFNEP</sequence>
<name>A0A9X2FDY2_9BACT</name>
<organism evidence="2 3">
    <name type="scientific">Aeoliella straminimaris</name>
    <dbReference type="NCBI Taxonomy" id="2954799"/>
    <lineage>
        <taxon>Bacteria</taxon>
        <taxon>Pseudomonadati</taxon>
        <taxon>Planctomycetota</taxon>
        <taxon>Planctomycetia</taxon>
        <taxon>Pirellulales</taxon>
        <taxon>Lacipirellulaceae</taxon>
        <taxon>Aeoliella</taxon>
    </lineage>
</organism>
<dbReference type="Proteomes" id="UP001155241">
    <property type="component" value="Unassembled WGS sequence"/>
</dbReference>
<reference evidence="2" key="1">
    <citation type="submission" date="2022-06" db="EMBL/GenBank/DDBJ databases">
        <title>Aeoliella straminimaris, a novel planctomycete from sediments.</title>
        <authorList>
            <person name="Vitorino I.R."/>
            <person name="Lage O.M."/>
        </authorList>
    </citation>
    <scope>NUCLEOTIDE SEQUENCE</scope>
    <source>
        <strain evidence="2">ICT_H6.2</strain>
    </source>
</reference>
<feature type="compositionally biased region" description="Basic and acidic residues" evidence="1">
    <location>
        <begin position="306"/>
        <end position="316"/>
    </location>
</feature>
<accession>A0A9X2FDY2</accession>
<evidence type="ECO:0000256" key="1">
    <source>
        <dbReference type="SAM" id="MobiDB-lite"/>
    </source>
</evidence>